<reference evidence="1" key="2">
    <citation type="submission" date="2017-07" db="EMBL/GenBank/DDBJ databases">
        <title>WGS assembly of Chlamydomonas reinhardtii.</title>
        <authorList>
            <consortium name="Chlamydomonas Annotation Team"/>
            <consortium name="JGI Annotation Team"/>
            <person name="Merchant S.S."/>
            <person name="Prochnik S.E."/>
            <person name="Vallon O."/>
            <person name="Harris E.H."/>
            <person name="Karpowicz S.J."/>
            <person name="Witman G.B."/>
            <person name="Terry A."/>
            <person name="Salamov A."/>
            <person name="Fritz-Laylin L.K."/>
            <person name="Marechal-Drouard L."/>
            <person name="Marshall W.F."/>
            <person name="Qu L.H."/>
            <person name="Nelson D.R."/>
            <person name="Sanderfoot A.A."/>
            <person name="Spalding M.H."/>
            <person name="Kapitonov V.V."/>
            <person name="Ren Q."/>
            <person name="Ferris P."/>
            <person name="Lindquist E."/>
            <person name="Shapiro H."/>
            <person name="Lucas S.M."/>
            <person name="Grimwood J."/>
            <person name="Schmutz J."/>
            <person name="Grigoriev I.V."/>
            <person name="Rokhsar D.S."/>
        </authorList>
    </citation>
    <scope>NUCLEOTIDE SEQUENCE</scope>
    <source>
        <strain evidence="1">CC-503 cw92 mt+</strain>
    </source>
</reference>
<dbReference type="Gramene" id="PNW70390">
    <property type="protein sequence ID" value="PNW70390"/>
    <property type="gene ID" value="CHLRE_17g717919v5"/>
</dbReference>
<dbReference type="Gramene" id="PNW70391">
    <property type="protein sequence ID" value="PNW70391"/>
    <property type="gene ID" value="CHLRE_17g717919v5"/>
</dbReference>
<keyword evidence="2" id="KW-1185">Reference proteome</keyword>
<dbReference type="KEGG" id="cre:CHLRE_17g717919v5"/>
<dbReference type="EMBL" id="CM008978">
    <property type="protein sequence ID" value="PNW70390.1"/>
    <property type="molecule type" value="Genomic_DNA"/>
</dbReference>
<organism evidence="1 2">
    <name type="scientific">Chlamydomonas reinhardtii</name>
    <name type="common">Chlamydomonas smithii</name>
    <dbReference type="NCBI Taxonomy" id="3055"/>
    <lineage>
        <taxon>Eukaryota</taxon>
        <taxon>Viridiplantae</taxon>
        <taxon>Chlorophyta</taxon>
        <taxon>core chlorophytes</taxon>
        <taxon>Chlorophyceae</taxon>
        <taxon>CS clade</taxon>
        <taxon>Chlamydomonadales</taxon>
        <taxon>Chlamydomonadaceae</taxon>
        <taxon>Chlamydomonas</taxon>
    </lineage>
</organism>
<dbReference type="RefSeq" id="XP_042914658.1">
    <property type="nucleotide sequence ID" value="XM_043072199.1"/>
</dbReference>
<dbReference type="AlphaFoldDB" id="A0A2K3CQ31"/>
<dbReference type="GeneID" id="66057008"/>
<sequence>MRSPEVWRSQPIAVLRSGWAGQRGKALVWLGRTRQGTAPHLGVTGLVGVKTSRYGQQGQQREGAVGC</sequence>
<dbReference type="RefSeq" id="XP_042914659.1">
    <property type="nucleotide sequence ID" value="XM_043072200.1"/>
</dbReference>
<evidence type="ECO:0000313" key="1">
    <source>
        <dbReference type="EMBL" id="PNW70390.1"/>
    </source>
</evidence>
<reference evidence="1 2" key="1">
    <citation type="journal article" date="2007" name="Science">
        <title>The Chlamydomonas genome reveals the evolution of key animal and plant functions.</title>
        <authorList>
            <person name="Merchant S.S."/>
            <person name="Prochnik S.E."/>
            <person name="Vallon O."/>
            <person name="Harris E.H."/>
            <person name="Karpowicz S.J."/>
            <person name="Witman G.B."/>
            <person name="Terry A."/>
            <person name="Salamov A."/>
            <person name="Fritz-Laylin L.K."/>
            <person name="Marechal-Drouard L."/>
            <person name="Marshall W.F."/>
            <person name="Qu L.H."/>
            <person name="Nelson D.R."/>
            <person name="Sanderfoot A.A."/>
            <person name="Spalding M.H."/>
            <person name="Kapitonov V.V."/>
            <person name="Ren Q."/>
            <person name="Ferris P."/>
            <person name="Lindquist E."/>
            <person name="Shapiro H."/>
            <person name="Lucas S.M."/>
            <person name="Grimwood J."/>
            <person name="Schmutz J."/>
            <person name="Cardol P."/>
            <person name="Cerutti H."/>
            <person name="Chanfreau G."/>
            <person name="Chen C.L."/>
            <person name="Cognat V."/>
            <person name="Croft M.T."/>
            <person name="Dent R."/>
            <person name="Dutcher S."/>
            <person name="Fernandez E."/>
            <person name="Fukuzawa H."/>
            <person name="Gonzalez-Ballester D."/>
            <person name="Gonzalez-Halphen D."/>
            <person name="Hallmann A."/>
            <person name="Hanikenne M."/>
            <person name="Hippler M."/>
            <person name="Inwood W."/>
            <person name="Jabbari K."/>
            <person name="Kalanon M."/>
            <person name="Kuras R."/>
            <person name="Lefebvre P.A."/>
            <person name="Lemaire S.D."/>
            <person name="Lobanov A.V."/>
            <person name="Lohr M."/>
            <person name="Manuell A."/>
            <person name="Meier I."/>
            <person name="Mets L."/>
            <person name="Mittag M."/>
            <person name="Mittelmeier T."/>
            <person name="Moroney J.V."/>
            <person name="Moseley J."/>
            <person name="Napoli C."/>
            <person name="Nedelcu A.M."/>
            <person name="Niyogi K."/>
            <person name="Novoselov S.V."/>
            <person name="Paulsen I.T."/>
            <person name="Pazour G."/>
            <person name="Purton S."/>
            <person name="Ral J.P."/>
            <person name="Riano-Pachon D.M."/>
            <person name="Riekhof W."/>
            <person name="Rymarquis L."/>
            <person name="Schroda M."/>
            <person name="Stern D."/>
            <person name="Umen J."/>
            <person name="Willows R."/>
            <person name="Wilson N."/>
            <person name="Zimmer S.L."/>
            <person name="Allmer J."/>
            <person name="Balk J."/>
            <person name="Bisova K."/>
            <person name="Chen C.J."/>
            <person name="Elias M."/>
            <person name="Gendler K."/>
            <person name="Hauser C."/>
            <person name="Lamb M.R."/>
            <person name="Ledford H."/>
            <person name="Long J.C."/>
            <person name="Minagawa J."/>
            <person name="Page M.D."/>
            <person name="Pan J."/>
            <person name="Pootakham W."/>
            <person name="Roje S."/>
            <person name="Rose A."/>
            <person name="Stahlberg E."/>
            <person name="Terauchi A.M."/>
            <person name="Yang P."/>
            <person name="Ball S."/>
            <person name="Bowler C."/>
            <person name="Dieckmann C.L."/>
            <person name="Gladyshev V.N."/>
            <person name="Green P."/>
            <person name="Jorgensen R."/>
            <person name="Mayfield S."/>
            <person name="Mueller-Roeber B."/>
            <person name="Rajamani S."/>
            <person name="Sayre R.T."/>
            <person name="Brokstein P."/>
            <person name="Dubchak I."/>
            <person name="Goodstein D."/>
            <person name="Hornick L."/>
            <person name="Huang Y.W."/>
            <person name="Jhaveri J."/>
            <person name="Luo Y."/>
            <person name="Martinez D."/>
            <person name="Ngau W.C."/>
            <person name="Otillar B."/>
            <person name="Poliakov A."/>
            <person name="Porter A."/>
            <person name="Szajkowski L."/>
            <person name="Werner G."/>
            <person name="Zhou K."/>
            <person name="Grigoriev I.V."/>
            <person name="Rokhsar D.S."/>
            <person name="Grossman A.R."/>
        </authorList>
    </citation>
    <scope>NUCLEOTIDE SEQUENCE [LARGE SCALE GENOMIC DNA]</scope>
    <source>
        <strain evidence="2">CC-503</strain>
        <strain evidence="1">CC-503 cw92 mt+</strain>
    </source>
</reference>
<accession>A0A2K3CQ31</accession>
<dbReference type="Proteomes" id="UP000006906">
    <property type="component" value="Chromosome 17"/>
</dbReference>
<gene>
    <name evidence="1" type="ORF">CHLRE_17g717919v5</name>
</gene>
<evidence type="ECO:0000313" key="2">
    <source>
        <dbReference type="Proteomes" id="UP000006906"/>
    </source>
</evidence>
<dbReference type="EMBL" id="CM008978">
    <property type="protein sequence ID" value="PNW70391.1"/>
    <property type="molecule type" value="Genomic_DNA"/>
</dbReference>
<name>A0A2K3CQ31_CHLRE</name>
<protein>
    <submittedName>
        <fullName evidence="1">Uncharacterized protein</fullName>
    </submittedName>
</protein>
<proteinExistence type="predicted"/>